<dbReference type="EMBL" id="CP030840">
    <property type="protein sequence ID" value="AXC13189.1"/>
    <property type="molecule type" value="Genomic_DNA"/>
</dbReference>
<name>A0A2Z5G2D0_9BACT</name>
<proteinExistence type="predicted"/>
<protein>
    <submittedName>
        <fullName evidence="1">Uncharacterized protein</fullName>
    </submittedName>
</protein>
<organism evidence="1 2">
    <name type="scientific">Acidisarcina polymorpha</name>
    <dbReference type="NCBI Taxonomy" id="2211140"/>
    <lineage>
        <taxon>Bacteria</taxon>
        <taxon>Pseudomonadati</taxon>
        <taxon>Acidobacteriota</taxon>
        <taxon>Terriglobia</taxon>
        <taxon>Terriglobales</taxon>
        <taxon>Acidobacteriaceae</taxon>
        <taxon>Acidisarcina</taxon>
    </lineage>
</organism>
<keyword evidence="2" id="KW-1185">Reference proteome</keyword>
<gene>
    <name evidence="1" type="ORF">ACPOL_3910</name>
</gene>
<dbReference type="Gene3D" id="2.50.20.10">
    <property type="entry name" value="Lipoprotein localisation LolA/LolB/LppX"/>
    <property type="match status" value="1"/>
</dbReference>
<evidence type="ECO:0000313" key="1">
    <source>
        <dbReference type="EMBL" id="AXC13189.1"/>
    </source>
</evidence>
<dbReference type="AlphaFoldDB" id="A0A2Z5G2D0"/>
<reference evidence="1 2" key="1">
    <citation type="journal article" date="2018" name="Front. Microbiol.">
        <title>Hydrolytic Capabilities as a Key to Environmental Success: Chitinolytic and Cellulolytic Acidobacteria From Acidic Sub-arctic Soils and Boreal Peatlands.</title>
        <authorList>
            <person name="Belova S.E."/>
            <person name="Ravin N.V."/>
            <person name="Pankratov T.A."/>
            <person name="Rakitin A.L."/>
            <person name="Ivanova A.A."/>
            <person name="Beletsky A.V."/>
            <person name="Mardanov A.V."/>
            <person name="Sinninghe Damste J.S."/>
            <person name="Dedysh S.N."/>
        </authorList>
    </citation>
    <scope>NUCLEOTIDE SEQUENCE [LARGE SCALE GENOMIC DNA]</scope>
    <source>
        <strain evidence="1 2">SBC82</strain>
    </source>
</reference>
<dbReference type="KEGG" id="abas:ACPOL_3910"/>
<sequence>MVLTADASQLAAGVSKAYDAVQSLSATVDLQASVGGTHKGAITNYTSLRAYVLMRKPQMLRVLGLLPVLRTQAFNLASNGDTFKLLIPPQNKAIEGKNSVTTKESNPLLNLRPALFFNSMLIPGIGPEDDFILTTDNNVSQDPKTKRWTEERDYLLSIVQPKGAGKGAAPSHELIPKRVIRFNRENLQPIEQDTYDENGNIETQTLYGPLQTFGAVKFPGTVTIKRPLEEYQIMLTVQKLILNQPLPDSQFELEIPEGVKIQQLQ</sequence>
<dbReference type="Proteomes" id="UP000253606">
    <property type="component" value="Chromosome"/>
</dbReference>
<accession>A0A2Z5G2D0</accession>
<evidence type="ECO:0000313" key="2">
    <source>
        <dbReference type="Proteomes" id="UP000253606"/>
    </source>
</evidence>